<protein>
    <submittedName>
        <fullName evidence="3">Uncharacterized protein</fullName>
    </submittedName>
</protein>
<feature type="region of interest" description="Disordered" evidence="1">
    <location>
        <begin position="440"/>
        <end position="463"/>
    </location>
</feature>
<reference evidence="3" key="2">
    <citation type="submission" date="2021-04" db="EMBL/GenBank/DDBJ databases">
        <authorList>
            <person name="Podell S."/>
        </authorList>
    </citation>
    <scope>NUCLEOTIDE SEQUENCE</scope>
    <source>
        <strain evidence="3">Hildebrandi</strain>
    </source>
</reference>
<feature type="compositionally biased region" description="Basic and acidic residues" evidence="1">
    <location>
        <begin position="452"/>
        <end position="462"/>
    </location>
</feature>
<keyword evidence="2" id="KW-0472">Membrane</keyword>
<feature type="transmembrane region" description="Helical" evidence="2">
    <location>
        <begin position="40"/>
        <end position="60"/>
    </location>
</feature>
<evidence type="ECO:0000256" key="1">
    <source>
        <dbReference type="SAM" id="MobiDB-lite"/>
    </source>
</evidence>
<evidence type="ECO:0000313" key="4">
    <source>
        <dbReference type="Proteomes" id="UP000693970"/>
    </source>
</evidence>
<dbReference type="AlphaFoldDB" id="A0A9K3Q895"/>
<name>A0A9K3Q895_9STRA</name>
<keyword evidence="2" id="KW-1133">Transmembrane helix</keyword>
<accession>A0A9K3Q895</accession>
<proteinExistence type="predicted"/>
<evidence type="ECO:0000313" key="3">
    <source>
        <dbReference type="EMBL" id="KAG7374653.1"/>
    </source>
</evidence>
<keyword evidence="4" id="KW-1185">Reference proteome</keyword>
<sequence>MIVVFSTQQVPTMVSPPYSPSSNQRRRLRLWKPYSFTSNVARFIVLISFCLTLTVVTTTIRYGKNNHQQFLLLRRNLRDSSSNSLFSHSGRDLAGRHLRFLALGGPSTGGQGLSNALDAYPYQLANARNQNVDNYASSIFLGSASASQYSKEQQIMASLCTQSIVGDSNIYDIITLEYQDLDASALSLLTKRLRERFPRAIIVFVKLWSPVDFYYLDGEGKEVSFAEWRIQQPSSLEWDDKSAMIRAIQEQRWHLREQLEIGVELENIFGAVNGMIYQLPTPLNINDNLDVLVEWFEESNSKSSRRDSSTRPIHYTLSSNAHTKVYTDLEKIVHKELKRSYEDSATGISPSNAPLVGTWGSGDRCNLWYETGKELSEQHYSRGLQHKEFSQHHALEVVASSGGTLQVQNPFDEDRVVYLTYMTTSANASSKKVYPRTKVRRQGDSSHLVLDPSHEDNRDVSHRPRTSAVGMIPAGATVLLEFTPLEEYTLNKFRIVGLSFLAKEKTSYGIPSDYAILFSQGLEVDDDEEEGTYTSYHSGPTFSLSGWWGKPRRVNNELKLDSTSSTSGDVSQQSSIV</sequence>
<dbReference type="EMBL" id="JAGRRH010000001">
    <property type="protein sequence ID" value="KAG7374653.1"/>
    <property type="molecule type" value="Genomic_DNA"/>
</dbReference>
<gene>
    <name evidence="3" type="ORF">IV203_013748</name>
</gene>
<dbReference type="OrthoDB" id="47451at2759"/>
<reference evidence="3" key="1">
    <citation type="journal article" date="2021" name="Sci. Rep.">
        <title>Diploid genomic architecture of Nitzschia inconspicua, an elite biomass production diatom.</title>
        <authorList>
            <person name="Oliver A."/>
            <person name="Podell S."/>
            <person name="Pinowska A."/>
            <person name="Traller J.C."/>
            <person name="Smith S.R."/>
            <person name="McClure R."/>
            <person name="Beliaev A."/>
            <person name="Bohutskyi P."/>
            <person name="Hill E.A."/>
            <person name="Rabines A."/>
            <person name="Zheng H."/>
            <person name="Allen L.Z."/>
            <person name="Kuo A."/>
            <person name="Grigoriev I.V."/>
            <person name="Allen A.E."/>
            <person name="Hazlebeck D."/>
            <person name="Allen E.E."/>
        </authorList>
    </citation>
    <scope>NUCLEOTIDE SEQUENCE</scope>
    <source>
        <strain evidence="3">Hildebrandi</strain>
    </source>
</reference>
<evidence type="ECO:0000256" key="2">
    <source>
        <dbReference type="SAM" id="Phobius"/>
    </source>
</evidence>
<keyword evidence="2" id="KW-0812">Transmembrane</keyword>
<comment type="caution">
    <text evidence="3">The sequence shown here is derived from an EMBL/GenBank/DDBJ whole genome shotgun (WGS) entry which is preliminary data.</text>
</comment>
<organism evidence="3 4">
    <name type="scientific">Nitzschia inconspicua</name>
    <dbReference type="NCBI Taxonomy" id="303405"/>
    <lineage>
        <taxon>Eukaryota</taxon>
        <taxon>Sar</taxon>
        <taxon>Stramenopiles</taxon>
        <taxon>Ochrophyta</taxon>
        <taxon>Bacillariophyta</taxon>
        <taxon>Bacillariophyceae</taxon>
        <taxon>Bacillariophycidae</taxon>
        <taxon>Bacillariales</taxon>
        <taxon>Bacillariaceae</taxon>
        <taxon>Nitzschia</taxon>
    </lineage>
</organism>
<dbReference type="Proteomes" id="UP000693970">
    <property type="component" value="Unassembled WGS sequence"/>
</dbReference>